<dbReference type="Proteomes" id="UP001437256">
    <property type="component" value="Unassembled WGS sequence"/>
</dbReference>
<dbReference type="Gene3D" id="3.40.50.150">
    <property type="entry name" value="Vaccinia Virus protein VP39"/>
    <property type="match status" value="1"/>
</dbReference>
<comment type="caution">
    <text evidence="5">The sequence shown here is derived from an EMBL/GenBank/DDBJ whole genome shotgun (WGS) entry which is preliminary data.</text>
</comment>
<dbReference type="InterPro" id="IPR029063">
    <property type="entry name" value="SAM-dependent_MTases_sf"/>
</dbReference>
<keyword evidence="4" id="KW-0949">S-adenosyl-L-methionine</keyword>
<reference evidence="5 6" key="1">
    <citation type="submission" date="2024-05" db="EMBL/GenBank/DDBJ databases">
        <title>A draft genome resource for the thread blight pathogen Marasmius tenuissimus strain MS-2.</title>
        <authorList>
            <person name="Yulfo-Soto G.E."/>
            <person name="Baruah I.K."/>
            <person name="Amoako-Attah I."/>
            <person name="Bukari Y."/>
            <person name="Meinhardt L.W."/>
            <person name="Bailey B.A."/>
            <person name="Cohen S.P."/>
        </authorList>
    </citation>
    <scope>NUCLEOTIDE SEQUENCE [LARGE SCALE GENOMIC DNA]</scope>
    <source>
        <strain evidence="5 6">MS-2</strain>
    </source>
</reference>
<dbReference type="PANTHER" id="PTHR32183">
    <property type="match status" value="1"/>
</dbReference>
<gene>
    <name evidence="5" type="ORF">AAF712_013878</name>
</gene>
<keyword evidence="1" id="KW-0597">Phosphoprotein</keyword>
<evidence type="ECO:0008006" key="7">
    <source>
        <dbReference type="Google" id="ProtNLM"/>
    </source>
</evidence>
<accession>A0ABR2ZFY2</accession>
<dbReference type="PANTHER" id="PTHR32183:SF6">
    <property type="entry name" value="CYSTEINE SULFINATE DESULFINASE_CYSTEINE DESULFURASE AND RELATED ENZYMES"/>
    <property type="match status" value="1"/>
</dbReference>
<evidence type="ECO:0000256" key="3">
    <source>
        <dbReference type="ARBA" id="ARBA00022679"/>
    </source>
</evidence>
<dbReference type="PROSITE" id="PS51585">
    <property type="entry name" value="SAM_MT_TPMT"/>
    <property type="match status" value="1"/>
</dbReference>
<proteinExistence type="predicted"/>
<dbReference type="CDD" id="cd02440">
    <property type="entry name" value="AdoMet_MTases"/>
    <property type="match status" value="1"/>
</dbReference>
<keyword evidence="6" id="KW-1185">Reference proteome</keyword>
<evidence type="ECO:0000256" key="4">
    <source>
        <dbReference type="ARBA" id="ARBA00022691"/>
    </source>
</evidence>
<sequence length="223" mass="25556">MAERFTEMQKRTHAILSDDPHTWNELWKENLTPWDCGQYQPPLKKFLESKELNLPATGKALVPGCGTGYDAVLIGAVIGYEVLGLDISSSAVEKARIYLASQQDANLTSKVQFQDANFFDLNPSEEKDRYDLVYDYTFFVAIPPALRPSWGTQMNKLVKPHGHLITLISPINEYVEKGPPYYVRPEHYPEVLGDGWEKVYDQEPDNSLPRLVGKQRLVVWRKW</sequence>
<dbReference type="EMBL" id="JBBXMP010000230">
    <property type="protein sequence ID" value="KAL0059367.1"/>
    <property type="molecule type" value="Genomic_DNA"/>
</dbReference>
<evidence type="ECO:0000256" key="2">
    <source>
        <dbReference type="ARBA" id="ARBA00022603"/>
    </source>
</evidence>
<evidence type="ECO:0000256" key="1">
    <source>
        <dbReference type="ARBA" id="ARBA00022553"/>
    </source>
</evidence>
<evidence type="ECO:0000313" key="5">
    <source>
        <dbReference type="EMBL" id="KAL0059367.1"/>
    </source>
</evidence>
<evidence type="ECO:0000313" key="6">
    <source>
        <dbReference type="Proteomes" id="UP001437256"/>
    </source>
</evidence>
<name>A0ABR2ZFY2_9AGAR</name>
<dbReference type="Pfam" id="PF05724">
    <property type="entry name" value="TPMT"/>
    <property type="match status" value="1"/>
</dbReference>
<dbReference type="InterPro" id="IPR008854">
    <property type="entry name" value="TPMT"/>
</dbReference>
<organism evidence="5 6">
    <name type="scientific">Marasmius tenuissimus</name>
    <dbReference type="NCBI Taxonomy" id="585030"/>
    <lineage>
        <taxon>Eukaryota</taxon>
        <taxon>Fungi</taxon>
        <taxon>Dikarya</taxon>
        <taxon>Basidiomycota</taxon>
        <taxon>Agaricomycotina</taxon>
        <taxon>Agaricomycetes</taxon>
        <taxon>Agaricomycetidae</taxon>
        <taxon>Agaricales</taxon>
        <taxon>Marasmiineae</taxon>
        <taxon>Marasmiaceae</taxon>
        <taxon>Marasmius</taxon>
    </lineage>
</organism>
<keyword evidence="2" id="KW-0489">Methyltransferase</keyword>
<protein>
    <recommendedName>
        <fullName evidence="7">Thiol methyltransferase 1</fullName>
    </recommendedName>
</protein>
<keyword evidence="3" id="KW-0808">Transferase</keyword>
<dbReference type="SUPFAM" id="SSF53335">
    <property type="entry name" value="S-adenosyl-L-methionine-dependent methyltransferases"/>
    <property type="match status" value="1"/>
</dbReference>